<feature type="compositionally biased region" description="Polar residues" evidence="1">
    <location>
        <begin position="558"/>
        <end position="576"/>
    </location>
</feature>
<feature type="compositionally biased region" description="Polar residues" evidence="1">
    <location>
        <begin position="589"/>
        <end position="599"/>
    </location>
</feature>
<evidence type="ECO:0000313" key="2">
    <source>
        <dbReference type="EMBL" id="KAJ8927815.1"/>
    </source>
</evidence>
<comment type="caution">
    <text evidence="2">The sequence shown here is derived from an EMBL/GenBank/DDBJ whole genome shotgun (WGS) entry which is preliminary data.</text>
</comment>
<protein>
    <submittedName>
        <fullName evidence="2">Uncharacterized protein</fullName>
    </submittedName>
</protein>
<feature type="compositionally biased region" description="Basic and acidic residues" evidence="1">
    <location>
        <begin position="252"/>
        <end position="261"/>
    </location>
</feature>
<feature type="compositionally biased region" description="Low complexity" evidence="1">
    <location>
        <begin position="266"/>
        <end position="278"/>
    </location>
</feature>
<feature type="compositionally biased region" description="Polar residues" evidence="1">
    <location>
        <begin position="613"/>
        <end position="624"/>
    </location>
</feature>
<sequence length="681" mass="75515">MTSVASLPSENDVKADFFINGIVNKEAQNNQHPIFNIKQPFNGSHYSCNELENINPPSLFNEITDFCNSLADIATEAICSETDIFEDCYTHMADTTLQDENVTLAEDVTEFTDAHSATPLQSDISSAESTPKRLKSLSKSMTTKQRRNLARDRYKTYTVAAEMVMREEGEKQRENSEVTEDFKTVQEQSERSTDDTTNVSPTYSVSSSKLTPKERRQLNSQIQSCDSNSCSSSPTQSPARTKLSIRRNFMQKRLENKDRFRTQTLSESSFSPEVSSASPPLINGEAELHLHLQKEADLVLRTLRDTKTTQDELLDCETLSLVSNDDDSEHNSGGSVNYRTYHKSWGFRKNNIPVINPDNNQNGLVNCQPNLANDPENLPDDANTNNVQYNTTHSENSEEENEQKTIGKPKIVKPGEKRMEQGENTIIEEEGRGIRGRRKPLYSKSNFNNKIVPKSIKPVKTMTSNLVKNVTSTLKYGTPLKSVVNKQIKTVAAKPPVVQSRMSSGYGSKPLSTTSSPKTSPARVPLDQNIPKASSKIPTPASATKIPTFASKIARSAGPTSSKFLVPTQVNRQRQGMATADSREPVRKMQTSPSSQSLKNDGKMQNGAVKRSSIPSPAQRSNTFDNKDGVILRSKAPEDEDPTKRVSRLGSFIIMDESEDGIRLQQAISAAATTNVDLIFK</sequence>
<feature type="compositionally biased region" description="Polar residues" evidence="1">
    <location>
        <begin position="118"/>
        <end position="129"/>
    </location>
</feature>
<feature type="region of interest" description="Disordered" evidence="1">
    <location>
        <begin position="113"/>
        <end position="278"/>
    </location>
</feature>
<feature type="compositionally biased region" description="Basic and acidic residues" evidence="1">
    <location>
        <begin position="164"/>
        <end position="194"/>
    </location>
</feature>
<gene>
    <name evidence="2" type="ORF">NQ314_019697</name>
</gene>
<feature type="region of interest" description="Disordered" evidence="1">
    <location>
        <begin position="557"/>
        <end position="645"/>
    </location>
</feature>
<reference evidence="2" key="1">
    <citation type="journal article" date="2023" name="Insect Mol. Biol.">
        <title>Genome sequencing provides insights into the evolution of gene families encoding plant cell wall-degrading enzymes in longhorned beetles.</title>
        <authorList>
            <person name="Shin N.R."/>
            <person name="Okamura Y."/>
            <person name="Kirsch R."/>
            <person name="Pauchet Y."/>
        </authorList>
    </citation>
    <scope>NUCLEOTIDE SEQUENCE</scope>
    <source>
        <strain evidence="2">RBIC_L_NR</strain>
    </source>
</reference>
<dbReference type="EMBL" id="JANEYF010005528">
    <property type="protein sequence ID" value="KAJ8927815.1"/>
    <property type="molecule type" value="Genomic_DNA"/>
</dbReference>
<feature type="compositionally biased region" description="Polar residues" evidence="1">
    <location>
        <begin position="195"/>
        <end position="210"/>
    </location>
</feature>
<proteinExistence type="predicted"/>
<organism evidence="2 3">
    <name type="scientific">Rhamnusium bicolor</name>
    <dbReference type="NCBI Taxonomy" id="1586634"/>
    <lineage>
        <taxon>Eukaryota</taxon>
        <taxon>Metazoa</taxon>
        <taxon>Ecdysozoa</taxon>
        <taxon>Arthropoda</taxon>
        <taxon>Hexapoda</taxon>
        <taxon>Insecta</taxon>
        <taxon>Pterygota</taxon>
        <taxon>Neoptera</taxon>
        <taxon>Endopterygota</taxon>
        <taxon>Coleoptera</taxon>
        <taxon>Polyphaga</taxon>
        <taxon>Cucujiformia</taxon>
        <taxon>Chrysomeloidea</taxon>
        <taxon>Cerambycidae</taxon>
        <taxon>Lepturinae</taxon>
        <taxon>Rhagiini</taxon>
        <taxon>Rhamnusium</taxon>
    </lineage>
</organism>
<feature type="region of interest" description="Disordered" evidence="1">
    <location>
        <begin position="495"/>
        <end position="543"/>
    </location>
</feature>
<evidence type="ECO:0000313" key="3">
    <source>
        <dbReference type="Proteomes" id="UP001162156"/>
    </source>
</evidence>
<feature type="compositionally biased region" description="Low complexity" evidence="1">
    <location>
        <begin position="508"/>
        <end position="521"/>
    </location>
</feature>
<accession>A0AAV8WNR6</accession>
<feature type="compositionally biased region" description="Low complexity" evidence="1">
    <location>
        <begin position="219"/>
        <end position="238"/>
    </location>
</feature>
<dbReference type="AlphaFoldDB" id="A0AAV8WNR6"/>
<dbReference type="Proteomes" id="UP001162156">
    <property type="component" value="Unassembled WGS sequence"/>
</dbReference>
<evidence type="ECO:0000256" key="1">
    <source>
        <dbReference type="SAM" id="MobiDB-lite"/>
    </source>
</evidence>
<keyword evidence="3" id="KW-1185">Reference proteome</keyword>
<name>A0AAV8WNR6_9CUCU</name>